<evidence type="ECO:0000256" key="2">
    <source>
        <dbReference type="ARBA" id="ARBA00022723"/>
    </source>
</evidence>
<comment type="caution">
    <text evidence="6">The sequence shown here is derived from an EMBL/GenBank/DDBJ whole genome shotgun (WGS) entry which is preliminary data.</text>
</comment>
<evidence type="ECO:0000313" key="7">
    <source>
        <dbReference type="Proteomes" id="UP001171751"/>
    </source>
</evidence>
<dbReference type="Proteomes" id="UP001171751">
    <property type="component" value="Unassembled WGS sequence"/>
</dbReference>
<evidence type="ECO:0000313" key="6">
    <source>
        <dbReference type="EMBL" id="MDO5457075.1"/>
    </source>
</evidence>
<name>A0AA43UBS8_9LACT</name>
<dbReference type="SUPFAM" id="SSF56281">
    <property type="entry name" value="Metallo-hydrolase/oxidoreductase"/>
    <property type="match status" value="1"/>
</dbReference>
<accession>A0AA43UBS8</accession>
<protein>
    <submittedName>
        <fullName evidence="6">MBL fold metallo-hydrolase</fullName>
    </submittedName>
</protein>
<organism evidence="6 7">
    <name type="scientific">Atopococcus tabaci</name>
    <dbReference type="NCBI Taxonomy" id="269774"/>
    <lineage>
        <taxon>Bacteria</taxon>
        <taxon>Bacillati</taxon>
        <taxon>Bacillota</taxon>
        <taxon>Bacilli</taxon>
        <taxon>Lactobacillales</taxon>
        <taxon>Carnobacteriaceae</taxon>
        <taxon>Atopococcus</taxon>
    </lineage>
</organism>
<evidence type="ECO:0000256" key="3">
    <source>
        <dbReference type="ARBA" id="ARBA00022801"/>
    </source>
</evidence>
<dbReference type="SMART" id="SM00849">
    <property type="entry name" value="Lactamase_B"/>
    <property type="match status" value="1"/>
</dbReference>
<dbReference type="PANTHER" id="PTHR46233:SF3">
    <property type="entry name" value="HYDROXYACYLGLUTATHIONE HYDROLASE GLOC"/>
    <property type="match status" value="1"/>
</dbReference>
<keyword evidence="2" id="KW-0479">Metal-binding</keyword>
<dbReference type="InterPro" id="IPR051453">
    <property type="entry name" value="MBL_Glyoxalase_II"/>
</dbReference>
<evidence type="ECO:0000259" key="5">
    <source>
        <dbReference type="SMART" id="SM00849"/>
    </source>
</evidence>
<proteinExistence type="predicted"/>
<dbReference type="AlphaFoldDB" id="A0AA43UBS8"/>
<dbReference type="GO" id="GO:0046872">
    <property type="term" value="F:metal ion binding"/>
    <property type="evidence" value="ECO:0007669"/>
    <property type="project" value="UniProtKB-KW"/>
</dbReference>
<keyword evidence="3" id="KW-0378">Hydrolase</keyword>
<keyword evidence="7" id="KW-1185">Reference proteome</keyword>
<comment type="cofactor">
    <cofactor evidence="1">
        <name>Zn(2+)</name>
        <dbReference type="ChEBI" id="CHEBI:29105"/>
    </cofactor>
</comment>
<dbReference type="PANTHER" id="PTHR46233">
    <property type="entry name" value="HYDROXYACYLGLUTATHIONE HYDROLASE GLOC"/>
    <property type="match status" value="1"/>
</dbReference>
<dbReference type="InterPro" id="IPR036866">
    <property type="entry name" value="RibonucZ/Hydroxyglut_hydro"/>
</dbReference>
<dbReference type="EMBL" id="JAUNQW010000005">
    <property type="protein sequence ID" value="MDO5457075.1"/>
    <property type="molecule type" value="Genomic_DNA"/>
</dbReference>
<dbReference type="Pfam" id="PF00753">
    <property type="entry name" value="Lactamase_B"/>
    <property type="match status" value="1"/>
</dbReference>
<dbReference type="InterPro" id="IPR001279">
    <property type="entry name" value="Metallo-B-lactamas"/>
</dbReference>
<evidence type="ECO:0000256" key="1">
    <source>
        <dbReference type="ARBA" id="ARBA00001947"/>
    </source>
</evidence>
<dbReference type="GO" id="GO:0016787">
    <property type="term" value="F:hydrolase activity"/>
    <property type="evidence" value="ECO:0007669"/>
    <property type="project" value="UniProtKB-KW"/>
</dbReference>
<feature type="domain" description="Metallo-beta-lactamase" evidence="5">
    <location>
        <begin position="13"/>
        <end position="193"/>
    </location>
</feature>
<reference evidence="6" key="1">
    <citation type="submission" date="2023-07" db="EMBL/GenBank/DDBJ databases">
        <title>Between Cages and Wild: Unraveling the Impact of Captivity on Animal Microbiomes and Antimicrobial Resistance.</title>
        <authorList>
            <person name="Schmartz G.P."/>
            <person name="Rehner J."/>
            <person name="Schuff M.J."/>
            <person name="Becker S.L."/>
            <person name="Kravczyk M."/>
            <person name="Gurevich A."/>
            <person name="Francke R."/>
            <person name="Mueller R."/>
            <person name="Keller V."/>
            <person name="Keller A."/>
        </authorList>
    </citation>
    <scope>NUCLEOTIDE SEQUENCE</scope>
    <source>
        <strain evidence="6">S39M_St_73</strain>
    </source>
</reference>
<evidence type="ECO:0000256" key="4">
    <source>
        <dbReference type="ARBA" id="ARBA00022833"/>
    </source>
</evidence>
<dbReference type="CDD" id="cd06262">
    <property type="entry name" value="metallo-hydrolase-like_MBL-fold"/>
    <property type="match status" value="1"/>
</dbReference>
<gene>
    <name evidence="6" type="ORF">Q4F26_01890</name>
</gene>
<dbReference type="Gene3D" id="3.60.15.10">
    <property type="entry name" value="Ribonuclease Z/Hydroxyacylglutathione hydrolase-like"/>
    <property type="match status" value="1"/>
</dbReference>
<keyword evidence="4" id="KW-0862">Zinc</keyword>
<sequence>MLEIISRTVGPVRTNSYFIYNEKKEALIIDPGGETETLLEAINSLNLKPLAVLITHAHYDHIGSLDDLREHFKIEAYMSPVEQAWLGDPSLNLSGGSSWMEPVTAKPVENELEMNQDYRLADFSFRVVPTPGHSPGSVSYIFEADQFVICGDTLFQGTIGRTDLPQGDLHTLKNSIRRELFTLPHNYKVYPGHGSPTTIKEEYTTNPFFNSQNVEKG</sequence>